<reference evidence="1" key="1">
    <citation type="journal article" date="2014" name="Int. J. Syst. Evol. Microbiol.">
        <title>Complete genome of a new Firmicutes species belonging to the dominant human colonic microbiota ('Ruminococcus bicirculans') reveals two chromosomes and a selective capacity to utilize plant glucans.</title>
        <authorList>
            <consortium name="NISC Comparative Sequencing Program"/>
            <person name="Wegmann U."/>
            <person name="Louis P."/>
            <person name="Goesmann A."/>
            <person name="Henrissat B."/>
            <person name="Duncan S.H."/>
            <person name="Flint H.J."/>
        </authorList>
    </citation>
    <scope>NUCLEOTIDE SEQUENCE</scope>
    <source>
        <strain evidence="1">CECT 7703</strain>
    </source>
</reference>
<dbReference type="Proteomes" id="UP001180081">
    <property type="component" value="Unassembled WGS sequence"/>
</dbReference>
<dbReference type="EMBL" id="JAUFPU010000018">
    <property type="protein sequence ID" value="MDN3577814.1"/>
    <property type="molecule type" value="Genomic_DNA"/>
</dbReference>
<accession>A0ABT8B8I1</accession>
<dbReference type="GO" id="GO:0051213">
    <property type="term" value="F:dioxygenase activity"/>
    <property type="evidence" value="ECO:0007669"/>
    <property type="project" value="UniProtKB-KW"/>
</dbReference>
<sequence length="229" mass="24878">MLPARYQQQGYAISDPLLTEQECDALAAQLSAQHGLADDQAGNRQLLQYAWCRALAQRLQQHPALACLLPPGLVAVQCTLFEKSLDRNWLVALHQDLSIPLGARVDAPELTSWSFKQGGWYVQPPLSVLQGLLAVRLHIDACGPHDGALRVIPGTHRLGILDPAARLSCQAVQAAVLCPVARGAAMVMQPLLLHASSKATGNSRRRVLHFLFGPVQLPLGMAWPDFPID</sequence>
<name>A0ABT8B8I1_9NEIS</name>
<dbReference type="InterPro" id="IPR008775">
    <property type="entry name" value="Phytyl_CoA_dOase-like"/>
</dbReference>
<comment type="caution">
    <text evidence="1">The sequence shown here is derived from an EMBL/GenBank/DDBJ whole genome shotgun (WGS) entry which is preliminary data.</text>
</comment>
<evidence type="ECO:0000313" key="2">
    <source>
        <dbReference type="Proteomes" id="UP001180081"/>
    </source>
</evidence>
<dbReference type="Gene3D" id="2.60.120.620">
    <property type="entry name" value="q2cbj1_9rhob like domain"/>
    <property type="match status" value="1"/>
</dbReference>
<keyword evidence="1" id="KW-0223">Dioxygenase</keyword>
<reference evidence="1" key="2">
    <citation type="submission" date="2023-06" db="EMBL/GenBank/DDBJ databases">
        <authorList>
            <person name="Lucena T."/>
            <person name="Sun Q."/>
        </authorList>
    </citation>
    <scope>NUCLEOTIDE SEQUENCE</scope>
    <source>
        <strain evidence="1">CECT 7703</strain>
    </source>
</reference>
<dbReference type="PANTHER" id="PTHR20883">
    <property type="entry name" value="PHYTANOYL-COA DIOXYGENASE DOMAIN CONTAINING 1"/>
    <property type="match status" value="1"/>
</dbReference>
<dbReference type="RefSeq" id="WP_290333226.1">
    <property type="nucleotide sequence ID" value="NZ_JAUFPU010000018.1"/>
</dbReference>
<protein>
    <submittedName>
        <fullName evidence="1">Phytanoyl-CoA dioxygenase family protein</fullName>
    </submittedName>
</protein>
<keyword evidence="2" id="KW-1185">Reference proteome</keyword>
<proteinExistence type="predicted"/>
<dbReference type="PANTHER" id="PTHR20883:SF51">
    <property type="entry name" value="PHYTANOYL-COA HYDROXYLASE"/>
    <property type="match status" value="1"/>
</dbReference>
<dbReference type="SUPFAM" id="SSF51197">
    <property type="entry name" value="Clavaminate synthase-like"/>
    <property type="match status" value="1"/>
</dbReference>
<evidence type="ECO:0000313" key="1">
    <source>
        <dbReference type="EMBL" id="MDN3577814.1"/>
    </source>
</evidence>
<organism evidence="1 2">
    <name type="scientific">Chitinimonas viridis</name>
    <dbReference type="NCBI Taxonomy" id="664880"/>
    <lineage>
        <taxon>Bacteria</taxon>
        <taxon>Pseudomonadati</taxon>
        <taxon>Pseudomonadota</taxon>
        <taxon>Betaproteobacteria</taxon>
        <taxon>Neisseriales</taxon>
        <taxon>Chitinibacteraceae</taxon>
        <taxon>Chitinimonas</taxon>
    </lineage>
</organism>
<dbReference type="Pfam" id="PF05721">
    <property type="entry name" value="PhyH"/>
    <property type="match status" value="1"/>
</dbReference>
<gene>
    <name evidence="1" type="ORF">QWZ03_13655</name>
</gene>
<keyword evidence="1" id="KW-0560">Oxidoreductase</keyword>